<proteinExistence type="predicted"/>
<dbReference type="RefSeq" id="WP_142835820.1">
    <property type="nucleotide sequence ID" value="NZ_VFSV01000041.1"/>
</dbReference>
<keyword evidence="2" id="KW-1185">Reference proteome</keyword>
<dbReference type="AlphaFoldDB" id="A0A547PMY3"/>
<dbReference type="Pfam" id="PF10722">
    <property type="entry name" value="YbjN"/>
    <property type="match status" value="1"/>
</dbReference>
<evidence type="ECO:0000313" key="1">
    <source>
        <dbReference type="EMBL" id="TRD15508.1"/>
    </source>
</evidence>
<protein>
    <submittedName>
        <fullName evidence="1">Diacylglyceryl transferase</fullName>
    </submittedName>
</protein>
<accession>A0A547PMY3</accession>
<dbReference type="OrthoDB" id="9792176at2"/>
<dbReference type="InterPro" id="IPR019660">
    <property type="entry name" value="Put_sensory_transdc_reg_YbjN"/>
</dbReference>
<evidence type="ECO:0000313" key="2">
    <source>
        <dbReference type="Proteomes" id="UP000318590"/>
    </source>
</evidence>
<dbReference type="Proteomes" id="UP000318590">
    <property type="component" value="Unassembled WGS sequence"/>
</dbReference>
<dbReference type="EMBL" id="VFSV01000041">
    <property type="protein sequence ID" value="TRD15508.1"/>
    <property type="molecule type" value="Genomic_DNA"/>
</dbReference>
<name>A0A547PMY3_9RHOB</name>
<organism evidence="1 2">
    <name type="scientific">Palleronia caenipelagi</name>
    <dbReference type="NCBI Taxonomy" id="2489174"/>
    <lineage>
        <taxon>Bacteria</taxon>
        <taxon>Pseudomonadati</taxon>
        <taxon>Pseudomonadota</taxon>
        <taxon>Alphaproteobacteria</taxon>
        <taxon>Rhodobacterales</taxon>
        <taxon>Roseobacteraceae</taxon>
        <taxon>Palleronia</taxon>
    </lineage>
</organism>
<sequence length="167" mass="19226">MSLNEPYFTSDYIDPIDIVEHLAEFNAWEFDRVAADQIAMRVDAQWRSYSVTLAWCGGDETLRLVCTFEMEPPEERMGELYELLNAMNDQSWLGAFSYWRDEKLMVYRSGLPLDGDQMAAPEQIDRMIEEALSNAERFYPAIQLVCWANRAPKDAMQVAIAETYGTA</sequence>
<keyword evidence="1" id="KW-0808">Transferase</keyword>
<dbReference type="GO" id="GO:0016740">
    <property type="term" value="F:transferase activity"/>
    <property type="evidence" value="ECO:0007669"/>
    <property type="project" value="UniProtKB-KW"/>
</dbReference>
<reference evidence="1 2" key="1">
    <citation type="submission" date="2019-06" db="EMBL/GenBank/DDBJ databases">
        <title>Paenimaribius caenipelagi gen. nov., sp. nov., isolated from a tidal flat.</title>
        <authorList>
            <person name="Yoon J.-H."/>
        </authorList>
    </citation>
    <scope>NUCLEOTIDE SEQUENCE [LARGE SCALE GENOMIC DNA]</scope>
    <source>
        <strain evidence="1 2">JBTF-M29</strain>
    </source>
</reference>
<gene>
    <name evidence="1" type="ORF">FEV53_16165</name>
</gene>
<comment type="caution">
    <text evidence="1">The sequence shown here is derived from an EMBL/GenBank/DDBJ whole genome shotgun (WGS) entry which is preliminary data.</text>
</comment>
<dbReference type="CDD" id="cd17033">
    <property type="entry name" value="DR1245-like"/>
    <property type="match status" value="1"/>
</dbReference>